<reference evidence="3" key="1">
    <citation type="submission" date="2012-05" db="EMBL/GenBank/DDBJ databases">
        <authorList>
            <person name="Krishnakumar V."/>
            <person name="Cheung F."/>
            <person name="Xiao Y."/>
            <person name="Chan A."/>
            <person name="Moskal W.A."/>
            <person name="Town C.D."/>
        </authorList>
    </citation>
    <scope>NUCLEOTIDE SEQUENCE</scope>
</reference>
<organism evidence="3">
    <name type="scientific">Medicago truncatula</name>
    <name type="common">Barrel medic</name>
    <name type="synonym">Medicago tribuloides</name>
    <dbReference type="NCBI Taxonomy" id="3880"/>
    <lineage>
        <taxon>Eukaryota</taxon>
        <taxon>Viridiplantae</taxon>
        <taxon>Streptophyta</taxon>
        <taxon>Embryophyta</taxon>
        <taxon>Tracheophyta</taxon>
        <taxon>Spermatophyta</taxon>
        <taxon>Magnoliopsida</taxon>
        <taxon>eudicotyledons</taxon>
        <taxon>Gunneridae</taxon>
        <taxon>Pentapetalae</taxon>
        <taxon>rosids</taxon>
        <taxon>fabids</taxon>
        <taxon>Fabales</taxon>
        <taxon>Fabaceae</taxon>
        <taxon>Papilionoideae</taxon>
        <taxon>50 kb inversion clade</taxon>
        <taxon>NPAAA clade</taxon>
        <taxon>Hologalegina</taxon>
        <taxon>IRL clade</taxon>
        <taxon>Trifolieae</taxon>
        <taxon>Medicago</taxon>
    </lineage>
</organism>
<proteinExistence type="evidence at transcript level"/>
<accession>I3SPA2</accession>
<feature type="compositionally biased region" description="Polar residues" evidence="1">
    <location>
        <begin position="1"/>
        <end position="10"/>
    </location>
</feature>
<keyword evidence="2" id="KW-1133">Transmembrane helix</keyword>
<sequence length="84" mass="9152">MGSDTTTNAFGPNASLYTEPCSKNQSYSEKKRGRSNKSVTAPSAIGIFPKLPPLNKFVKRLLALSNTFLLLLLLLCFFLSPLTA</sequence>
<keyword evidence="2" id="KW-0812">Transmembrane</keyword>
<evidence type="ECO:0008006" key="4">
    <source>
        <dbReference type="Google" id="ProtNLM"/>
    </source>
</evidence>
<dbReference type="AlphaFoldDB" id="I3SPA2"/>
<dbReference type="EMBL" id="BT142300">
    <property type="protein sequence ID" value="AFK42094.1"/>
    <property type="molecule type" value="mRNA"/>
</dbReference>
<name>I3SPA2_MEDTR</name>
<evidence type="ECO:0000313" key="3">
    <source>
        <dbReference type="EMBL" id="AFK42094.1"/>
    </source>
</evidence>
<feature type="region of interest" description="Disordered" evidence="1">
    <location>
        <begin position="1"/>
        <end position="38"/>
    </location>
</feature>
<evidence type="ECO:0000256" key="2">
    <source>
        <dbReference type="SAM" id="Phobius"/>
    </source>
</evidence>
<evidence type="ECO:0000256" key="1">
    <source>
        <dbReference type="SAM" id="MobiDB-lite"/>
    </source>
</evidence>
<keyword evidence="2" id="KW-0472">Membrane</keyword>
<protein>
    <recommendedName>
        <fullName evidence="4">Transmembrane protein</fullName>
    </recommendedName>
</protein>
<feature type="transmembrane region" description="Helical" evidence="2">
    <location>
        <begin position="61"/>
        <end position="82"/>
    </location>
</feature>